<proteinExistence type="predicted"/>
<organism evidence="3 4">
    <name type="scientific">Labedaea rhizosphaerae</name>
    <dbReference type="NCBI Taxonomy" id="598644"/>
    <lineage>
        <taxon>Bacteria</taxon>
        <taxon>Bacillati</taxon>
        <taxon>Actinomycetota</taxon>
        <taxon>Actinomycetes</taxon>
        <taxon>Pseudonocardiales</taxon>
        <taxon>Pseudonocardiaceae</taxon>
        <taxon>Labedaea</taxon>
    </lineage>
</organism>
<dbReference type="Gene3D" id="1.10.260.40">
    <property type="entry name" value="lambda repressor-like DNA-binding domains"/>
    <property type="match status" value="1"/>
</dbReference>
<feature type="domain" description="HTH cro/C1-type" evidence="2">
    <location>
        <begin position="43"/>
        <end position="98"/>
    </location>
</feature>
<feature type="region of interest" description="Disordered" evidence="1">
    <location>
        <begin position="1"/>
        <end position="27"/>
    </location>
</feature>
<dbReference type="EMBL" id="SNXZ01000001">
    <property type="protein sequence ID" value="TDQ05460.1"/>
    <property type="molecule type" value="Genomic_DNA"/>
</dbReference>
<evidence type="ECO:0000313" key="3">
    <source>
        <dbReference type="EMBL" id="TDQ05460.1"/>
    </source>
</evidence>
<name>A0A4R6SPF0_LABRH</name>
<dbReference type="RefSeq" id="WP_133848208.1">
    <property type="nucleotide sequence ID" value="NZ_SNXZ01000001.1"/>
</dbReference>
<protein>
    <submittedName>
        <fullName evidence="3">Helix-turn-helix protein</fullName>
    </submittedName>
</protein>
<dbReference type="OrthoDB" id="5738376at2"/>
<dbReference type="Pfam" id="PF13744">
    <property type="entry name" value="HTH_37"/>
    <property type="match status" value="1"/>
</dbReference>
<comment type="caution">
    <text evidence="3">The sequence shown here is derived from an EMBL/GenBank/DDBJ whole genome shotgun (WGS) entry which is preliminary data.</text>
</comment>
<evidence type="ECO:0000313" key="4">
    <source>
        <dbReference type="Proteomes" id="UP000295444"/>
    </source>
</evidence>
<dbReference type="Proteomes" id="UP000295444">
    <property type="component" value="Unassembled WGS sequence"/>
</dbReference>
<dbReference type="SUPFAM" id="SSF47413">
    <property type="entry name" value="lambda repressor-like DNA-binding domains"/>
    <property type="match status" value="1"/>
</dbReference>
<dbReference type="PROSITE" id="PS00716">
    <property type="entry name" value="SIGMA70_2"/>
    <property type="match status" value="1"/>
</dbReference>
<dbReference type="InterPro" id="IPR001387">
    <property type="entry name" value="Cro/C1-type_HTH"/>
</dbReference>
<dbReference type="GO" id="GO:0006352">
    <property type="term" value="P:DNA-templated transcription initiation"/>
    <property type="evidence" value="ECO:0007669"/>
    <property type="project" value="InterPro"/>
</dbReference>
<evidence type="ECO:0000256" key="1">
    <source>
        <dbReference type="SAM" id="MobiDB-lite"/>
    </source>
</evidence>
<gene>
    <name evidence="3" type="ORF">EV186_1011431</name>
</gene>
<keyword evidence="4" id="KW-1185">Reference proteome</keyword>
<evidence type="ECO:0000259" key="2">
    <source>
        <dbReference type="PROSITE" id="PS50943"/>
    </source>
</evidence>
<dbReference type="PROSITE" id="PS50943">
    <property type="entry name" value="HTH_CROC1"/>
    <property type="match status" value="1"/>
</dbReference>
<accession>A0A4R6SPF0</accession>
<dbReference type="GO" id="GO:0003677">
    <property type="term" value="F:DNA binding"/>
    <property type="evidence" value="ECO:0007669"/>
    <property type="project" value="InterPro"/>
</dbReference>
<dbReference type="InterPro" id="IPR010982">
    <property type="entry name" value="Lambda_DNA-bd_dom_sf"/>
</dbReference>
<dbReference type="AlphaFoldDB" id="A0A4R6SPF0"/>
<dbReference type="InterPro" id="IPR000943">
    <property type="entry name" value="RNA_pol_sigma70"/>
</dbReference>
<dbReference type="SMART" id="SM00530">
    <property type="entry name" value="HTH_XRE"/>
    <property type="match status" value="1"/>
</dbReference>
<dbReference type="CDD" id="cd00093">
    <property type="entry name" value="HTH_XRE"/>
    <property type="match status" value="1"/>
</dbReference>
<reference evidence="3 4" key="1">
    <citation type="submission" date="2019-03" db="EMBL/GenBank/DDBJ databases">
        <title>Genomic Encyclopedia of Type Strains, Phase IV (KMG-IV): sequencing the most valuable type-strain genomes for metagenomic binning, comparative biology and taxonomic classification.</title>
        <authorList>
            <person name="Goeker M."/>
        </authorList>
    </citation>
    <scope>NUCLEOTIDE SEQUENCE [LARGE SCALE GENOMIC DNA]</scope>
    <source>
        <strain evidence="3 4">DSM 45361</strain>
    </source>
</reference>
<dbReference type="GO" id="GO:0003700">
    <property type="term" value="F:DNA-binding transcription factor activity"/>
    <property type="evidence" value="ECO:0007669"/>
    <property type="project" value="InterPro"/>
</dbReference>
<sequence length="126" mass="14127">MTRSWRDVKAEKARRDEANGRDIHAARDEARTRTQAYVLGFRLAQLRQELKLSQGEVAKRMGISQPRVSQLESGEVGQMEVDTLSRYVLALGGRLKLVADFVDHDVNVSTSEVDRTAIEQAELVSS</sequence>
<dbReference type="InterPro" id="IPR039554">
    <property type="entry name" value="HigA2-like_HTH"/>
</dbReference>